<reference evidence="1 2" key="1">
    <citation type="submission" date="2018-06" db="EMBL/GenBank/DDBJ databases">
        <title>Comparative genomics reveals the genomic features of Rhizophagus irregularis, R. cerebriforme, R. diaphanum and Gigaspora rosea, and their symbiotic lifestyle signature.</title>
        <authorList>
            <person name="Morin E."/>
            <person name="San Clemente H."/>
            <person name="Chen E.C.H."/>
            <person name="De La Providencia I."/>
            <person name="Hainaut M."/>
            <person name="Kuo A."/>
            <person name="Kohler A."/>
            <person name="Murat C."/>
            <person name="Tang N."/>
            <person name="Roy S."/>
            <person name="Loubradou J."/>
            <person name="Henrissat B."/>
            <person name="Grigoriev I.V."/>
            <person name="Corradi N."/>
            <person name="Roux C."/>
            <person name="Martin F.M."/>
        </authorList>
    </citation>
    <scope>NUCLEOTIDE SEQUENCE [LARGE SCALE GENOMIC DNA]</scope>
    <source>
        <strain evidence="1 2">DAOM 194757</strain>
    </source>
</reference>
<dbReference type="AlphaFoldDB" id="A0A397UG41"/>
<dbReference type="Proteomes" id="UP000266673">
    <property type="component" value="Unassembled WGS sequence"/>
</dbReference>
<dbReference type="OrthoDB" id="2240312at2759"/>
<dbReference type="EMBL" id="QKWP01001494">
    <property type="protein sequence ID" value="RIB08561.1"/>
    <property type="molecule type" value="Genomic_DNA"/>
</dbReference>
<sequence>MSNLFDKNIQEGYYSSAYDEDNDSFSDNMQVDVQQTNSTDQILGATSKDNDNKNVFDDIDDSRYQYNEDDANYQMIANYDNKIELKEQKVDKLYEKAFLRLFINPTDAESTNISNEMQNLEILLNTCLSRLF</sequence>
<evidence type="ECO:0000313" key="2">
    <source>
        <dbReference type="Proteomes" id="UP000266673"/>
    </source>
</evidence>
<organism evidence="1 2">
    <name type="scientific">Gigaspora rosea</name>
    <dbReference type="NCBI Taxonomy" id="44941"/>
    <lineage>
        <taxon>Eukaryota</taxon>
        <taxon>Fungi</taxon>
        <taxon>Fungi incertae sedis</taxon>
        <taxon>Mucoromycota</taxon>
        <taxon>Glomeromycotina</taxon>
        <taxon>Glomeromycetes</taxon>
        <taxon>Diversisporales</taxon>
        <taxon>Gigasporaceae</taxon>
        <taxon>Gigaspora</taxon>
    </lineage>
</organism>
<name>A0A397UG41_9GLOM</name>
<evidence type="ECO:0000313" key="1">
    <source>
        <dbReference type="EMBL" id="RIB08561.1"/>
    </source>
</evidence>
<proteinExistence type="predicted"/>
<protein>
    <submittedName>
        <fullName evidence="1">Uncharacterized protein</fullName>
    </submittedName>
</protein>
<keyword evidence="2" id="KW-1185">Reference proteome</keyword>
<accession>A0A397UG41</accession>
<gene>
    <name evidence="1" type="ORF">C2G38_2110839</name>
</gene>
<comment type="caution">
    <text evidence="1">The sequence shown here is derived from an EMBL/GenBank/DDBJ whole genome shotgun (WGS) entry which is preliminary data.</text>
</comment>